<comment type="similarity">
    <text evidence="2 6">Belongs to the cytochrome c oxidase subunit 3 family.</text>
</comment>
<dbReference type="EMBL" id="PUHZ01000025">
    <property type="protein sequence ID" value="PQO41994.1"/>
    <property type="molecule type" value="Genomic_DNA"/>
</dbReference>
<dbReference type="PANTHER" id="PTHR11403">
    <property type="entry name" value="CYTOCHROME C OXIDASE SUBUNIT III"/>
    <property type="match status" value="1"/>
</dbReference>
<evidence type="ECO:0000313" key="10">
    <source>
        <dbReference type="EMBL" id="PQO41994.1"/>
    </source>
</evidence>
<feature type="transmembrane region" description="Helical" evidence="8">
    <location>
        <begin position="85"/>
        <end position="106"/>
    </location>
</feature>
<feature type="transmembrane region" description="Helical" evidence="8">
    <location>
        <begin position="112"/>
        <end position="133"/>
    </location>
</feature>
<dbReference type="GO" id="GO:0005886">
    <property type="term" value="C:plasma membrane"/>
    <property type="evidence" value="ECO:0007669"/>
    <property type="project" value="UniProtKB-SubCell"/>
</dbReference>
<evidence type="ECO:0000256" key="8">
    <source>
        <dbReference type="SAM" id="Phobius"/>
    </source>
</evidence>
<dbReference type="Gene3D" id="1.20.120.80">
    <property type="entry name" value="Cytochrome c oxidase, subunit III, four-helix bundle"/>
    <property type="match status" value="1"/>
</dbReference>
<feature type="transmembrane region" description="Helical" evidence="8">
    <location>
        <begin position="279"/>
        <end position="299"/>
    </location>
</feature>
<evidence type="ECO:0000313" key="11">
    <source>
        <dbReference type="Proteomes" id="UP000237819"/>
    </source>
</evidence>
<gene>
    <name evidence="10" type="ORF">C5Y93_26920</name>
</gene>
<feature type="transmembrane region" description="Helical" evidence="8">
    <location>
        <begin position="236"/>
        <end position="259"/>
    </location>
</feature>
<dbReference type="GO" id="GO:0019646">
    <property type="term" value="P:aerobic electron transport chain"/>
    <property type="evidence" value="ECO:0007669"/>
    <property type="project" value="InterPro"/>
</dbReference>
<reference evidence="10 11" key="1">
    <citation type="submission" date="2018-02" db="EMBL/GenBank/DDBJ databases">
        <title>Comparative genomes isolates from brazilian mangrove.</title>
        <authorList>
            <person name="Araujo J.E."/>
            <person name="Taketani R.G."/>
            <person name="Silva M.C.P."/>
            <person name="Loureco M.V."/>
            <person name="Andreote F.D."/>
        </authorList>
    </citation>
    <scope>NUCLEOTIDE SEQUENCE [LARGE SCALE GENOMIC DNA]</scope>
    <source>
        <strain evidence="10 11">Nap-Phe MGV</strain>
    </source>
</reference>
<dbReference type="SUPFAM" id="SSF81452">
    <property type="entry name" value="Cytochrome c oxidase subunit III-like"/>
    <property type="match status" value="1"/>
</dbReference>
<protein>
    <submittedName>
        <fullName evidence="10">Cytochrome oxidase subunit III</fullName>
    </submittedName>
</protein>
<dbReference type="OrthoDB" id="9810850at2"/>
<dbReference type="Proteomes" id="UP000237819">
    <property type="component" value="Unassembled WGS sequence"/>
</dbReference>
<evidence type="ECO:0000256" key="3">
    <source>
        <dbReference type="ARBA" id="ARBA00022692"/>
    </source>
</evidence>
<dbReference type="GO" id="GO:0004129">
    <property type="term" value="F:cytochrome-c oxidase activity"/>
    <property type="evidence" value="ECO:0007669"/>
    <property type="project" value="InterPro"/>
</dbReference>
<feature type="region of interest" description="Disordered" evidence="7">
    <location>
        <begin position="1"/>
        <end position="24"/>
    </location>
</feature>
<dbReference type="InterPro" id="IPR013833">
    <property type="entry name" value="Cyt_c_oxidase_su3_a-hlx"/>
</dbReference>
<accession>A0A2S8GD32</accession>
<dbReference type="InterPro" id="IPR035973">
    <property type="entry name" value="Cyt_c_oxidase_su3-like_sf"/>
</dbReference>
<dbReference type="RefSeq" id="WP_105338571.1">
    <property type="nucleotide sequence ID" value="NZ_PUHZ01000025.1"/>
</dbReference>
<dbReference type="CDD" id="cd02862">
    <property type="entry name" value="NorE_like"/>
    <property type="match status" value="1"/>
</dbReference>
<dbReference type="Pfam" id="PF00510">
    <property type="entry name" value="COX3"/>
    <property type="match status" value="2"/>
</dbReference>
<feature type="domain" description="Heme-copper oxidase subunit III family profile" evidence="9">
    <location>
        <begin position="40"/>
        <end position="300"/>
    </location>
</feature>
<name>A0A2S8GD32_9BACT</name>
<evidence type="ECO:0000256" key="2">
    <source>
        <dbReference type="ARBA" id="ARBA00010581"/>
    </source>
</evidence>
<dbReference type="PANTHER" id="PTHR11403:SF6">
    <property type="entry name" value="NITRIC OXIDE REDUCTASE SUBUNIT E"/>
    <property type="match status" value="1"/>
</dbReference>
<dbReference type="InterPro" id="IPR000298">
    <property type="entry name" value="Cyt_c_oxidase-like_su3"/>
</dbReference>
<keyword evidence="5 8" id="KW-0472">Membrane</keyword>
<evidence type="ECO:0000256" key="4">
    <source>
        <dbReference type="ARBA" id="ARBA00022989"/>
    </source>
</evidence>
<keyword evidence="4 8" id="KW-1133">Transmembrane helix</keyword>
<feature type="transmembrane region" description="Helical" evidence="8">
    <location>
        <begin position="41"/>
        <end position="64"/>
    </location>
</feature>
<keyword evidence="3 6" id="KW-0812">Transmembrane</keyword>
<evidence type="ECO:0000256" key="1">
    <source>
        <dbReference type="ARBA" id="ARBA00004141"/>
    </source>
</evidence>
<comment type="subcellular location">
    <subcellularLocation>
        <location evidence="6">Cell membrane</location>
        <topology evidence="6">Multi-pass membrane protein</topology>
    </subcellularLocation>
    <subcellularLocation>
        <location evidence="1">Membrane</location>
        <topology evidence="1">Multi-pass membrane protein</topology>
    </subcellularLocation>
</comment>
<sequence>MSAAVETHDNAHHADGDHHGHSPHQAHHFETMQQQFDAGKLGIWLFLITEVLFFSGLFCAYIVYRYNHPEVFMYAHKELNTMLGFANTVVLIVSSLTMAWAVRAAQLSQQKLLVGLLCVTFTLAGVFLVVKYFEYTHKFDIGLFPGKENIIYQVQHLNEYPEVAEKLAEEEEAAHAHGTSEEHAHGEEGHAEDAHSEGEHGAEEHGDAHGDAHGAHGIQPINYVDAPRNTQIFFGIYYMMTGLHGIHIVGGMIAIGWLIRRSVRGDFSSEYFGPVDYVGLYWHLVDLIWIYLFPLLYLIR</sequence>
<dbReference type="AlphaFoldDB" id="A0A2S8GD32"/>
<comment type="caution">
    <text evidence="10">The sequence shown here is derived from an EMBL/GenBank/DDBJ whole genome shotgun (WGS) entry which is preliminary data.</text>
</comment>
<feature type="region of interest" description="Disordered" evidence="7">
    <location>
        <begin position="168"/>
        <end position="211"/>
    </location>
</feature>
<dbReference type="PROSITE" id="PS50253">
    <property type="entry name" value="COX3"/>
    <property type="match status" value="1"/>
</dbReference>
<organism evidence="10 11">
    <name type="scientific">Blastopirellula marina</name>
    <dbReference type="NCBI Taxonomy" id="124"/>
    <lineage>
        <taxon>Bacteria</taxon>
        <taxon>Pseudomonadati</taxon>
        <taxon>Planctomycetota</taxon>
        <taxon>Planctomycetia</taxon>
        <taxon>Pirellulales</taxon>
        <taxon>Pirellulaceae</taxon>
        <taxon>Blastopirellula</taxon>
    </lineage>
</organism>
<evidence type="ECO:0000259" key="9">
    <source>
        <dbReference type="PROSITE" id="PS50253"/>
    </source>
</evidence>
<feature type="compositionally biased region" description="Basic and acidic residues" evidence="7">
    <location>
        <begin position="1"/>
        <end position="20"/>
    </location>
</feature>
<proteinExistence type="inferred from homology"/>
<evidence type="ECO:0000256" key="5">
    <source>
        <dbReference type="ARBA" id="ARBA00023136"/>
    </source>
</evidence>
<dbReference type="InterPro" id="IPR024791">
    <property type="entry name" value="Cyt_c/ubiquinol_Oxase_su3"/>
</dbReference>
<evidence type="ECO:0000256" key="6">
    <source>
        <dbReference type="RuleBase" id="RU003376"/>
    </source>
</evidence>
<evidence type="ECO:0000256" key="7">
    <source>
        <dbReference type="SAM" id="MobiDB-lite"/>
    </source>
</evidence>